<evidence type="ECO:0000259" key="2">
    <source>
        <dbReference type="Pfam" id="PF13581"/>
    </source>
</evidence>
<keyword evidence="1" id="KW-0723">Serine/threonine-protein kinase</keyword>
<keyword evidence="3" id="KW-0547">Nucleotide-binding</keyword>
<evidence type="ECO:0000313" key="3">
    <source>
        <dbReference type="EMBL" id="NJQ01873.1"/>
    </source>
</evidence>
<organism evidence="3 4">
    <name type="scientific">Streptomyces zingiberis</name>
    <dbReference type="NCBI Taxonomy" id="2053010"/>
    <lineage>
        <taxon>Bacteria</taxon>
        <taxon>Bacillati</taxon>
        <taxon>Actinomycetota</taxon>
        <taxon>Actinomycetes</taxon>
        <taxon>Kitasatosporales</taxon>
        <taxon>Streptomycetaceae</taxon>
        <taxon>Streptomyces</taxon>
    </lineage>
</organism>
<comment type="caution">
    <text evidence="3">The sequence shown here is derived from an EMBL/GenBank/DDBJ whole genome shotgun (WGS) entry which is preliminary data.</text>
</comment>
<dbReference type="SUPFAM" id="SSF55874">
    <property type="entry name" value="ATPase domain of HSP90 chaperone/DNA topoisomerase II/histidine kinase"/>
    <property type="match status" value="1"/>
</dbReference>
<keyword evidence="4" id="KW-1185">Reference proteome</keyword>
<evidence type="ECO:0000313" key="4">
    <source>
        <dbReference type="Proteomes" id="UP000695264"/>
    </source>
</evidence>
<dbReference type="PANTHER" id="PTHR35526:SF3">
    <property type="entry name" value="ANTI-SIGMA-F FACTOR RSBW"/>
    <property type="match status" value="1"/>
</dbReference>
<dbReference type="Gene3D" id="3.30.565.10">
    <property type="entry name" value="Histidine kinase-like ATPase, C-terminal domain"/>
    <property type="match status" value="1"/>
</dbReference>
<dbReference type="Pfam" id="PF13581">
    <property type="entry name" value="HATPase_c_2"/>
    <property type="match status" value="1"/>
</dbReference>
<evidence type="ECO:0000256" key="1">
    <source>
        <dbReference type="ARBA" id="ARBA00022527"/>
    </source>
</evidence>
<name>A0ABX1BZP3_9ACTN</name>
<proteinExistence type="predicted"/>
<dbReference type="InterPro" id="IPR050267">
    <property type="entry name" value="Anti-sigma-factor_SerPK"/>
</dbReference>
<protein>
    <submittedName>
        <fullName evidence="3">ATP-binding protein</fullName>
    </submittedName>
</protein>
<keyword evidence="3" id="KW-0067">ATP-binding</keyword>
<dbReference type="InterPro" id="IPR003594">
    <property type="entry name" value="HATPase_dom"/>
</dbReference>
<dbReference type="PANTHER" id="PTHR35526">
    <property type="entry name" value="ANTI-SIGMA-F FACTOR RSBW-RELATED"/>
    <property type="match status" value="1"/>
</dbReference>
<gene>
    <name evidence="3" type="ORF">HCK00_15360</name>
</gene>
<keyword evidence="1" id="KW-0418">Kinase</keyword>
<dbReference type="Proteomes" id="UP000695264">
    <property type="component" value="Unassembled WGS sequence"/>
</dbReference>
<feature type="domain" description="Histidine kinase/HSP90-like ATPase" evidence="2">
    <location>
        <begin position="23"/>
        <end position="126"/>
    </location>
</feature>
<keyword evidence="1" id="KW-0808">Transferase</keyword>
<reference evidence="3 4" key="1">
    <citation type="submission" date="2020-03" db="EMBL/GenBank/DDBJ databases">
        <title>WGS of actinomycetes isolated from Thailand.</title>
        <authorList>
            <person name="Thawai C."/>
        </authorList>
    </citation>
    <scope>NUCLEOTIDE SEQUENCE [LARGE SCALE GENOMIC DNA]</scope>
    <source>
        <strain evidence="3 4">PLAI 1-29</strain>
    </source>
</reference>
<sequence length="185" mass="20438">MRPAPLPTPYGFRVAPDLGAPSRARRRILTVVRRWGVPLSERALRDIELMSSEVITNAIVHTGATCTVVLRWTGQRLRVEVTDTSPESPMVNRSDADEEHGRGMLLVEALASCWGSRPVAAGKEVWFEVATDRRATGQGRLSSLVRVGTLSARTTATPPPGGRRRRVLVLARDTEHLPLHLLRPR</sequence>
<dbReference type="CDD" id="cd16936">
    <property type="entry name" value="HATPase_RsbW-like"/>
    <property type="match status" value="1"/>
</dbReference>
<dbReference type="InterPro" id="IPR036890">
    <property type="entry name" value="HATPase_C_sf"/>
</dbReference>
<dbReference type="EMBL" id="JAATEN010000010">
    <property type="protein sequence ID" value="NJQ01873.1"/>
    <property type="molecule type" value="Genomic_DNA"/>
</dbReference>
<dbReference type="RefSeq" id="WP_168102501.1">
    <property type="nucleotide sequence ID" value="NZ_JAATEN010000010.1"/>
</dbReference>
<accession>A0ABX1BZP3</accession>
<dbReference type="GO" id="GO:0005524">
    <property type="term" value="F:ATP binding"/>
    <property type="evidence" value="ECO:0007669"/>
    <property type="project" value="UniProtKB-KW"/>
</dbReference>